<comment type="caution">
    <text evidence="1">The sequence shown here is derived from an EMBL/GenBank/DDBJ whole genome shotgun (WGS) entry which is preliminary data.</text>
</comment>
<dbReference type="PANTHER" id="PTHR24159:SF5">
    <property type="entry name" value="ANK_REP_REGION DOMAIN-CONTAINING PROTEIN"/>
    <property type="match status" value="1"/>
</dbReference>
<reference evidence="1 2" key="1">
    <citation type="submission" date="2024-04" db="EMBL/GenBank/DDBJ databases">
        <title>Tritrichomonas musculus Genome.</title>
        <authorList>
            <person name="Alves-Ferreira E."/>
            <person name="Grigg M."/>
            <person name="Lorenzi H."/>
            <person name="Galac M."/>
        </authorList>
    </citation>
    <scope>NUCLEOTIDE SEQUENCE [LARGE SCALE GENOMIC DNA]</scope>
    <source>
        <strain evidence="1 2">EAF2021</strain>
    </source>
</reference>
<dbReference type="Proteomes" id="UP001470230">
    <property type="component" value="Unassembled WGS sequence"/>
</dbReference>
<dbReference type="InterPro" id="IPR036770">
    <property type="entry name" value="Ankyrin_rpt-contain_sf"/>
</dbReference>
<protein>
    <recommendedName>
        <fullName evidence="3">DUF3447 domain-containing protein</fullName>
    </recommendedName>
</protein>
<gene>
    <name evidence="1" type="ORF">M9Y10_028958</name>
</gene>
<accession>A0ABR2KLN0</accession>
<dbReference type="PANTHER" id="PTHR24159">
    <property type="match status" value="1"/>
</dbReference>
<dbReference type="SUPFAM" id="SSF48403">
    <property type="entry name" value="Ankyrin repeat"/>
    <property type="match status" value="1"/>
</dbReference>
<sequence>MEISKYIKKMKCFQKIFLDLIDGNATLRHSAFDYLSKVSINDKKLELTELFQLIIKISNNHHHTSNFYDKIETIIKFLKEHIKQSFSNKEILNISQSNKRIILYLIKDQILKVDGKVVDSLIELHLQNYFIPEISSFYNGNQLKLSESNRKEYELFELKRKSGENDENICQLIRNDSIDEFISYVNRLNLPLSQTTIKKSIFETNSFLFDKQTTLVEYAAFFGSIQIFKFLQLNEVELTSSLWLYAIHSNNAELIHILEENHVMPDDETYKECFNEATKCHHNNIANYIKENLLTEKSELDVSNEAISYFNCEFLPNDFKHHFYSLIKHNYVFLLDTLIKKMKYKITLTDDIFFF</sequence>
<organism evidence="1 2">
    <name type="scientific">Tritrichomonas musculus</name>
    <dbReference type="NCBI Taxonomy" id="1915356"/>
    <lineage>
        <taxon>Eukaryota</taxon>
        <taxon>Metamonada</taxon>
        <taxon>Parabasalia</taxon>
        <taxon>Tritrichomonadida</taxon>
        <taxon>Tritrichomonadidae</taxon>
        <taxon>Tritrichomonas</taxon>
    </lineage>
</organism>
<keyword evidence="2" id="KW-1185">Reference proteome</keyword>
<evidence type="ECO:0008006" key="3">
    <source>
        <dbReference type="Google" id="ProtNLM"/>
    </source>
</evidence>
<evidence type="ECO:0000313" key="2">
    <source>
        <dbReference type="Proteomes" id="UP001470230"/>
    </source>
</evidence>
<evidence type="ECO:0000313" key="1">
    <source>
        <dbReference type="EMBL" id="KAK8891738.1"/>
    </source>
</evidence>
<name>A0ABR2KLN0_9EUKA</name>
<proteinExistence type="predicted"/>
<dbReference type="EMBL" id="JAPFFF010000004">
    <property type="protein sequence ID" value="KAK8891738.1"/>
    <property type="molecule type" value="Genomic_DNA"/>
</dbReference>